<dbReference type="PIRSF" id="PIRSF004553">
    <property type="entry name" value="CHP00095"/>
    <property type="match status" value="1"/>
</dbReference>
<reference evidence="3 4" key="1">
    <citation type="submission" date="2019-01" db="EMBL/GenBank/DDBJ databases">
        <title>Weissella sp. nov., a novel lactic acid bacterium isolated from animal feces.</title>
        <authorList>
            <person name="Wang L.-T."/>
        </authorList>
    </citation>
    <scope>NUCLEOTIDE SEQUENCE [LARGE SCALE GENOMIC DNA]</scope>
    <source>
        <strain evidence="3 4">8H-2</strain>
    </source>
</reference>
<keyword evidence="2 3" id="KW-0808">Transferase</keyword>
<dbReference type="Proteomes" id="UP000371977">
    <property type="component" value="Unassembled WGS sequence"/>
</dbReference>
<evidence type="ECO:0000256" key="1">
    <source>
        <dbReference type="ARBA" id="ARBA00022603"/>
    </source>
</evidence>
<protein>
    <submittedName>
        <fullName evidence="3">16S rRNA (Guanine(966)-N(2))-methyltransferase RsmD</fullName>
        <ecNumber evidence="3">2.1.1.171</ecNumber>
    </submittedName>
</protein>
<evidence type="ECO:0000313" key="3">
    <source>
        <dbReference type="EMBL" id="TYC48050.1"/>
    </source>
</evidence>
<dbReference type="PANTHER" id="PTHR43542:SF1">
    <property type="entry name" value="METHYLTRANSFERASE"/>
    <property type="match status" value="1"/>
</dbReference>
<evidence type="ECO:0000256" key="2">
    <source>
        <dbReference type="ARBA" id="ARBA00022679"/>
    </source>
</evidence>
<dbReference type="PANTHER" id="PTHR43542">
    <property type="entry name" value="METHYLTRANSFERASE"/>
    <property type="match status" value="1"/>
</dbReference>
<dbReference type="EMBL" id="SDGZ01000024">
    <property type="protein sequence ID" value="TYC48050.1"/>
    <property type="molecule type" value="Genomic_DNA"/>
</dbReference>
<keyword evidence="4" id="KW-1185">Reference proteome</keyword>
<dbReference type="RefSeq" id="WP_148623475.1">
    <property type="nucleotide sequence ID" value="NZ_SDGZ01000024.1"/>
</dbReference>
<dbReference type="OrthoDB" id="9803017at2"/>
<dbReference type="Pfam" id="PF03602">
    <property type="entry name" value="Cons_hypoth95"/>
    <property type="match status" value="1"/>
</dbReference>
<comment type="caution">
    <text evidence="3">The sequence shown here is derived from an EMBL/GenBank/DDBJ whole genome shotgun (WGS) entry which is preliminary data.</text>
</comment>
<keyword evidence="1 3" id="KW-0489">Methyltransferase</keyword>
<gene>
    <name evidence="3" type="primary">rsmD</name>
    <name evidence="3" type="ORF">ESZ50_09760</name>
</gene>
<dbReference type="SUPFAM" id="SSF53335">
    <property type="entry name" value="S-adenosyl-L-methionine-dependent methyltransferases"/>
    <property type="match status" value="1"/>
</dbReference>
<dbReference type="Gene3D" id="3.40.50.150">
    <property type="entry name" value="Vaccinia Virus protein VP39"/>
    <property type="match status" value="1"/>
</dbReference>
<dbReference type="InterPro" id="IPR002052">
    <property type="entry name" value="DNA_methylase_N6_adenine_CS"/>
</dbReference>
<proteinExistence type="predicted"/>
<organism evidence="3 4">
    <name type="scientific">Weissella muntiaci</name>
    <dbReference type="NCBI Taxonomy" id="2508881"/>
    <lineage>
        <taxon>Bacteria</taxon>
        <taxon>Bacillati</taxon>
        <taxon>Bacillota</taxon>
        <taxon>Bacilli</taxon>
        <taxon>Lactobacillales</taxon>
        <taxon>Lactobacillaceae</taxon>
        <taxon>Weissella</taxon>
    </lineage>
</organism>
<dbReference type="AlphaFoldDB" id="A0A6C2C1W0"/>
<name>A0A6C2C1W0_9LACO</name>
<dbReference type="NCBIfam" id="TIGR00095">
    <property type="entry name" value="16S rRNA (guanine(966)-N(2))-methyltransferase RsmD"/>
    <property type="match status" value="1"/>
</dbReference>
<sequence length="195" mass="21033">MRIVGGEFGGRTLKAVPGTATRPTTDKVKEAIFSMIGPYFDGGRSLDLYAGSGGLSIEGVSRGIDEAVLVDRQYAAIKTINENIAVTKAPERFKVFKTNADAAIQRLTGQTPFDLLYFDPPYAKQTIVHDLEKLQAAGLIAPDALVVAETDQAAGLPDDLAGFEFLKEKDYGITVVTLYRYIGVADEKSRISGKL</sequence>
<dbReference type="GO" id="GO:0003676">
    <property type="term" value="F:nucleic acid binding"/>
    <property type="evidence" value="ECO:0007669"/>
    <property type="project" value="InterPro"/>
</dbReference>
<dbReference type="InterPro" id="IPR029063">
    <property type="entry name" value="SAM-dependent_MTases_sf"/>
</dbReference>
<dbReference type="GO" id="GO:0052913">
    <property type="term" value="F:16S rRNA (guanine(966)-N(2))-methyltransferase activity"/>
    <property type="evidence" value="ECO:0007669"/>
    <property type="project" value="UniProtKB-EC"/>
</dbReference>
<dbReference type="EC" id="2.1.1.171" evidence="3"/>
<dbReference type="PROSITE" id="PS00092">
    <property type="entry name" value="N6_MTASE"/>
    <property type="match status" value="1"/>
</dbReference>
<evidence type="ECO:0000313" key="4">
    <source>
        <dbReference type="Proteomes" id="UP000371977"/>
    </source>
</evidence>
<accession>A0A6C2C1W0</accession>
<dbReference type="InterPro" id="IPR004398">
    <property type="entry name" value="RNA_MeTrfase_RsmD"/>
</dbReference>